<dbReference type="CDD" id="cd00761">
    <property type="entry name" value="Glyco_tranf_GTA_type"/>
    <property type="match status" value="1"/>
</dbReference>
<dbReference type="Gene3D" id="3.90.550.10">
    <property type="entry name" value="Spore Coat Polysaccharide Biosynthesis Protein SpsA, Chain A"/>
    <property type="match status" value="1"/>
</dbReference>
<proteinExistence type="predicted"/>
<dbReference type="SUPFAM" id="SSF53448">
    <property type="entry name" value="Nucleotide-diphospho-sugar transferases"/>
    <property type="match status" value="1"/>
</dbReference>
<sequence>MLDLSVILPLARDDFPIIGLPSIHVLEPTFHSLETQTFKDFELVVVDALYPQKREWIEAREWSFPVKYVPVHPNHRFWLDRGMWNVCGQLNTGILYVEGELIVRIDDCSEFGEDFLQRFWDGYQSGYFPLAMHMKYLKGKPARYDEEYRKEGHEAKYSESFEKGEKLEILKRLYGEDGLVRDTRYQVVKARGGRMIAPPDWYYGYSSASLEALLKINGYDELFDGNKSLEDADAGSRLTMAGYGGKFLLDIDHQVIEHEHKPIPESLIARGLKPIKCNWAIYLLNRRKRRWRANSDNLTEEDLEFIRLESLKPPCSPNPDFYDENCEGELWKLWASNQPIFDLRVERLEI</sequence>
<evidence type="ECO:0008006" key="2">
    <source>
        <dbReference type="Google" id="ProtNLM"/>
    </source>
</evidence>
<accession>A0A0F9MQB9</accession>
<gene>
    <name evidence="1" type="ORF">LCGC14_1062520</name>
</gene>
<organism evidence="1">
    <name type="scientific">marine sediment metagenome</name>
    <dbReference type="NCBI Taxonomy" id="412755"/>
    <lineage>
        <taxon>unclassified sequences</taxon>
        <taxon>metagenomes</taxon>
        <taxon>ecological metagenomes</taxon>
    </lineage>
</organism>
<dbReference type="InterPro" id="IPR029044">
    <property type="entry name" value="Nucleotide-diphossugar_trans"/>
</dbReference>
<dbReference type="AlphaFoldDB" id="A0A0F9MQB9"/>
<name>A0A0F9MQB9_9ZZZZ</name>
<dbReference type="EMBL" id="LAZR01004517">
    <property type="protein sequence ID" value="KKN07879.1"/>
    <property type="molecule type" value="Genomic_DNA"/>
</dbReference>
<reference evidence="1" key="1">
    <citation type="journal article" date="2015" name="Nature">
        <title>Complex archaea that bridge the gap between prokaryotes and eukaryotes.</title>
        <authorList>
            <person name="Spang A."/>
            <person name="Saw J.H."/>
            <person name="Jorgensen S.L."/>
            <person name="Zaremba-Niedzwiedzka K."/>
            <person name="Martijn J."/>
            <person name="Lind A.E."/>
            <person name="van Eijk R."/>
            <person name="Schleper C."/>
            <person name="Guy L."/>
            <person name="Ettema T.J."/>
        </authorList>
    </citation>
    <scope>NUCLEOTIDE SEQUENCE</scope>
</reference>
<evidence type="ECO:0000313" key="1">
    <source>
        <dbReference type="EMBL" id="KKN07879.1"/>
    </source>
</evidence>
<comment type="caution">
    <text evidence="1">The sequence shown here is derived from an EMBL/GenBank/DDBJ whole genome shotgun (WGS) entry which is preliminary data.</text>
</comment>
<protein>
    <recommendedName>
        <fullName evidence="2">Glycosyltransferase 2-like domain-containing protein</fullName>
    </recommendedName>
</protein>